<dbReference type="PANTHER" id="PTHR11851">
    <property type="entry name" value="METALLOPROTEASE"/>
    <property type="match status" value="1"/>
</dbReference>
<reference evidence="3 4" key="1">
    <citation type="journal article" date="2015" name="Genome Announc.">
        <title>Expanding the biotechnology potential of lactobacilli through comparative genomics of 213 strains and associated genera.</title>
        <authorList>
            <person name="Sun Z."/>
            <person name="Harris H.M."/>
            <person name="McCann A."/>
            <person name="Guo C."/>
            <person name="Argimon S."/>
            <person name="Zhang W."/>
            <person name="Yang X."/>
            <person name="Jeffery I.B."/>
            <person name="Cooney J.C."/>
            <person name="Kagawa T.F."/>
            <person name="Liu W."/>
            <person name="Song Y."/>
            <person name="Salvetti E."/>
            <person name="Wrobel A."/>
            <person name="Rasinkangas P."/>
            <person name="Parkhill J."/>
            <person name="Rea M.C."/>
            <person name="O'Sullivan O."/>
            <person name="Ritari J."/>
            <person name="Douillard F.P."/>
            <person name="Paul Ross R."/>
            <person name="Yang R."/>
            <person name="Briner A.E."/>
            <person name="Felis G.E."/>
            <person name="de Vos W.M."/>
            <person name="Barrangou R."/>
            <person name="Klaenhammer T.R."/>
            <person name="Caufield P.W."/>
            <person name="Cui Y."/>
            <person name="Zhang H."/>
            <person name="O'Toole P.W."/>
        </authorList>
    </citation>
    <scope>NUCLEOTIDE SEQUENCE [LARGE SCALE GENOMIC DNA]</scope>
    <source>
        <strain evidence="3 4">DSM 12744</strain>
    </source>
</reference>
<comment type="caution">
    <text evidence="3">The sequence shown here is derived from an EMBL/GenBank/DDBJ whole genome shotgun (WGS) entry which is preliminary data.</text>
</comment>
<evidence type="ECO:0000313" key="4">
    <source>
        <dbReference type="Proteomes" id="UP000051330"/>
    </source>
</evidence>
<dbReference type="InterPro" id="IPR050361">
    <property type="entry name" value="MPP/UQCRC_Complex"/>
</dbReference>
<dbReference type="SUPFAM" id="SSF63411">
    <property type="entry name" value="LuxS/MPP-like metallohydrolase"/>
    <property type="match status" value="2"/>
</dbReference>
<dbReference type="InterPro" id="IPR011765">
    <property type="entry name" value="Pept_M16_N"/>
</dbReference>
<evidence type="ECO:0000313" key="3">
    <source>
        <dbReference type="EMBL" id="KRL13427.1"/>
    </source>
</evidence>
<dbReference type="PATRIC" id="fig|1423792.3.peg.2297"/>
<dbReference type="AlphaFoldDB" id="A0A0R1N8U3"/>
<dbReference type="Gene3D" id="3.30.830.10">
    <property type="entry name" value="Metalloenzyme, LuxS/M16 peptidase-like"/>
    <property type="match status" value="2"/>
</dbReference>
<protein>
    <submittedName>
        <fullName evidence="3">Peptidase</fullName>
    </submittedName>
</protein>
<gene>
    <name evidence="3" type="ORF">FD09_GL002258</name>
</gene>
<dbReference type="EMBL" id="AZEC01000004">
    <property type="protein sequence ID" value="KRL13427.1"/>
    <property type="molecule type" value="Genomic_DNA"/>
</dbReference>
<evidence type="ECO:0000259" key="1">
    <source>
        <dbReference type="Pfam" id="PF00675"/>
    </source>
</evidence>
<feature type="domain" description="Peptidase M16 N-terminal" evidence="1">
    <location>
        <begin position="62"/>
        <end position="161"/>
    </location>
</feature>
<name>A0A0R1N8U3_9LACO</name>
<dbReference type="STRING" id="1423792.FD09_GL002258"/>
<dbReference type="InterPro" id="IPR007863">
    <property type="entry name" value="Peptidase_M16_C"/>
</dbReference>
<dbReference type="PANTHER" id="PTHR11851:SF134">
    <property type="entry name" value="ZINC-DEPENDENT PROTEASE"/>
    <property type="match status" value="1"/>
</dbReference>
<dbReference type="InterPro" id="IPR011249">
    <property type="entry name" value="Metalloenz_LuxS/M16"/>
</dbReference>
<sequence>MTDQFPPLPETVQQQVLPNGLTVIGIQKPGFVRHYAQLTVFFGSASTRTVTASDGTTVTLPAGMAHFLEHKMFDKGTYDAADLFAARGADVNAYTTRDITNYYCSGLQNIQADVQDLINFVLTPYFTQETVEREQGIIAQEIQMYQDEPDYASQQVLWEHLFPDSIIAEDVAGTRASIVQITPAILRAAYDTYYQAHNMQLVVIGDFDFTQLIDQLTFPAVATPKRAVPAAPVVQENVKTAPRLMRAPSSLPEAWLGVRLPAMPDPIQRMRMSLLLDILLSGLLLESAPDFLHLYQDGWIDDSFLVDAELHSQFGVLTVGGKTPVPVSLLHTLTHILTVEHARQAITPTAFAHLQKELIGRTITGFDHYGWLAQQMIDTADLREGDRHSIYSVNGLANMVASLNRAELLTLAEQLLQPSKMSAVLVSPEEGEHE</sequence>
<dbReference type="Proteomes" id="UP000051330">
    <property type="component" value="Unassembled WGS sequence"/>
</dbReference>
<dbReference type="GO" id="GO:0046872">
    <property type="term" value="F:metal ion binding"/>
    <property type="evidence" value="ECO:0007669"/>
    <property type="project" value="InterPro"/>
</dbReference>
<accession>A0A0R1N8U3</accession>
<keyword evidence="4" id="KW-1185">Reference proteome</keyword>
<evidence type="ECO:0000259" key="2">
    <source>
        <dbReference type="Pfam" id="PF05193"/>
    </source>
</evidence>
<organism evidence="3 4">
    <name type="scientific">Schleiferilactobacillus perolens DSM 12744</name>
    <dbReference type="NCBI Taxonomy" id="1423792"/>
    <lineage>
        <taxon>Bacteria</taxon>
        <taxon>Bacillati</taxon>
        <taxon>Bacillota</taxon>
        <taxon>Bacilli</taxon>
        <taxon>Lactobacillales</taxon>
        <taxon>Lactobacillaceae</taxon>
        <taxon>Schleiferilactobacillus</taxon>
    </lineage>
</organism>
<dbReference type="NCBIfam" id="NF047421">
    <property type="entry name" value="YfmH_fam"/>
    <property type="match status" value="1"/>
</dbReference>
<proteinExistence type="predicted"/>
<feature type="domain" description="Peptidase M16 C-terminal" evidence="2">
    <location>
        <begin position="181"/>
        <end position="323"/>
    </location>
</feature>
<dbReference type="Pfam" id="PF00675">
    <property type="entry name" value="Peptidase_M16"/>
    <property type="match status" value="1"/>
</dbReference>
<dbReference type="Pfam" id="PF05193">
    <property type="entry name" value="Peptidase_M16_C"/>
    <property type="match status" value="1"/>
</dbReference>